<organism evidence="4 5">
    <name type="scientific">Rohdeia mirabilis</name>
    <dbReference type="NCBI Taxonomy" id="2528008"/>
    <lineage>
        <taxon>Bacteria</taxon>
        <taxon>Pseudomonadati</taxon>
        <taxon>Planctomycetota</taxon>
        <taxon>Planctomycetia</taxon>
        <taxon>Planctomycetia incertae sedis</taxon>
        <taxon>Rohdeia</taxon>
    </lineage>
</organism>
<feature type="region of interest" description="Disordered" evidence="2">
    <location>
        <begin position="300"/>
        <end position="395"/>
    </location>
</feature>
<feature type="transmembrane region" description="Helical" evidence="3">
    <location>
        <begin position="85"/>
        <end position="104"/>
    </location>
</feature>
<evidence type="ECO:0000313" key="5">
    <source>
        <dbReference type="Proteomes" id="UP000319342"/>
    </source>
</evidence>
<feature type="compositionally biased region" description="Polar residues" evidence="2">
    <location>
        <begin position="339"/>
        <end position="348"/>
    </location>
</feature>
<keyword evidence="5" id="KW-1185">Reference proteome</keyword>
<keyword evidence="3" id="KW-0812">Transmembrane</keyword>
<keyword evidence="3" id="KW-0472">Membrane</keyword>
<keyword evidence="3" id="KW-1133">Transmembrane helix</keyword>
<dbReference type="AlphaFoldDB" id="A0A518CWT1"/>
<feature type="region of interest" description="Disordered" evidence="2">
    <location>
        <begin position="1"/>
        <end position="32"/>
    </location>
</feature>
<feature type="coiled-coil region" evidence="1">
    <location>
        <begin position="252"/>
        <end position="300"/>
    </location>
</feature>
<name>A0A518CWT1_9BACT</name>
<feature type="compositionally biased region" description="Low complexity" evidence="2">
    <location>
        <begin position="23"/>
        <end position="32"/>
    </location>
</feature>
<protein>
    <submittedName>
        <fullName evidence="4">Uncharacterized protein</fullName>
    </submittedName>
</protein>
<dbReference type="RefSeq" id="WP_145183835.1">
    <property type="nucleotide sequence ID" value="NZ_CP036290.1"/>
</dbReference>
<feature type="compositionally biased region" description="Polar residues" evidence="2">
    <location>
        <begin position="1"/>
        <end position="12"/>
    </location>
</feature>
<accession>A0A518CWT1</accession>
<feature type="transmembrane region" description="Helical" evidence="3">
    <location>
        <begin position="51"/>
        <end position="73"/>
    </location>
</feature>
<dbReference type="EMBL" id="CP036290">
    <property type="protein sequence ID" value="QDU83687.1"/>
    <property type="molecule type" value="Genomic_DNA"/>
</dbReference>
<sequence length="425" mass="43449">MSIRSTHTSSNRQRGRDGRHPGARSNAGAPSAARANAVGRLVRAANRAVRALRWAEAALWAGAAGFLVCAAVVATGDGELPRDGIALAVALALATFATVARATLPTLEETVRDLDRRHQRRWALVAAFEQEERAAADGRRGAGSEAQRQLDALLSDRARADLDLGDALVGHGPTAVTAAVAPLVAVALLGLAIGPTSRPEAQVGTLTQSAASDLGRALARSADDLGADQRDALARLVRDIERAARTMDLVHEDAAADQLEDLREALAEQSHAVDPTGELAQALERAIERLAAAERRARALDEPELAATDPPAATETDAATSAGSDQPRTGDGVGESSARPGSTATSIGSEPGSATGPADPSAGAGSSGVASTSATDGTGPNAGPEPVSEAAGVRVGWLEGPERALVEAWVEERRRAALDAATSPD</sequence>
<evidence type="ECO:0000256" key="1">
    <source>
        <dbReference type="SAM" id="Coils"/>
    </source>
</evidence>
<reference evidence="4 5" key="1">
    <citation type="submission" date="2019-02" db="EMBL/GenBank/DDBJ databases">
        <title>Deep-cultivation of Planctomycetes and their phenomic and genomic characterization uncovers novel biology.</title>
        <authorList>
            <person name="Wiegand S."/>
            <person name="Jogler M."/>
            <person name="Boedeker C."/>
            <person name="Pinto D."/>
            <person name="Vollmers J."/>
            <person name="Rivas-Marin E."/>
            <person name="Kohn T."/>
            <person name="Peeters S.H."/>
            <person name="Heuer A."/>
            <person name="Rast P."/>
            <person name="Oberbeckmann S."/>
            <person name="Bunk B."/>
            <person name="Jeske O."/>
            <person name="Meyerdierks A."/>
            <person name="Storesund J.E."/>
            <person name="Kallscheuer N."/>
            <person name="Luecker S."/>
            <person name="Lage O.M."/>
            <person name="Pohl T."/>
            <person name="Merkel B.J."/>
            <person name="Hornburger P."/>
            <person name="Mueller R.-W."/>
            <person name="Bruemmer F."/>
            <person name="Labrenz M."/>
            <person name="Spormann A.M."/>
            <person name="Op den Camp H."/>
            <person name="Overmann J."/>
            <person name="Amann R."/>
            <person name="Jetten M.S.M."/>
            <person name="Mascher T."/>
            <person name="Medema M.H."/>
            <person name="Devos D.P."/>
            <person name="Kaster A.-K."/>
            <person name="Ovreas L."/>
            <person name="Rohde M."/>
            <person name="Galperin M.Y."/>
            <person name="Jogler C."/>
        </authorList>
    </citation>
    <scope>NUCLEOTIDE SEQUENCE [LARGE SCALE GENOMIC DNA]</scope>
    <source>
        <strain evidence="4 5">Pla163</strain>
    </source>
</reference>
<dbReference type="Proteomes" id="UP000319342">
    <property type="component" value="Chromosome"/>
</dbReference>
<evidence type="ECO:0000256" key="3">
    <source>
        <dbReference type="SAM" id="Phobius"/>
    </source>
</evidence>
<feature type="compositionally biased region" description="Low complexity" evidence="2">
    <location>
        <begin position="305"/>
        <end position="320"/>
    </location>
</feature>
<evidence type="ECO:0000256" key="2">
    <source>
        <dbReference type="SAM" id="MobiDB-lite"/>
    </source>
</evidence>
<gene>
    <name evidence="4" type="ORF">Pla163_07880</name>
</gene>
<keyword evidence="1" id="KW-0175">Coiled coil</keyword>
<evidence type="ECO:0000313" key="4">
    <source>
        <dbReference type="EMBL" id="QDU83687.1"/>
    </source>
</evidence>
<feature type="compositionally biased region" description="Low complexity" evidence="2">
    <location>
        <begin position="351"/>
        <end position="379"/>
    </location>
</feature>
<proteinExistence type="predicted"/>